<dbReference type="InterPro" id="IPR035093">
    <property type="entry name" value="RelE/ParE_toxin_dom_sf"/>
</dbReference>
<dbReference type="EMBL" id="CP000927">
    <property type="protein sequence ID" value="ABZ73011.1"/>
    <property type="molecule type" value="Genomic_DNA"/>
</dbReference>
<dbReference type="InterPro" id="IPR007712">
    <property type="entry name" value="RelE/ParE_toxin"/>
</dbReference>
<evidence type="ECO:0000313" key="2">
    <source>
        <dbReference type="EMBL" id="ABZ73011.1"/>
    </source>
</evidence>
<dbReference type="Gene3D" id="3.30.2310.20">
    <property type="entry name" value="RelE-like"/>
    <property type="match status" value="1"/>
</dbReference>
<dbReference type="HOGENOM" id="CLU_147162_10_1_5"/>
<sequence length="104" mass="11884">MNPPTVVRTRKAQSDFRRIYAWIAYEGGHVRAASVLSRIETTIKRLALHPRIGRVRKDFDGDPRVFTVAPWMIVYEALPNDAGIQILRLIDSRRDLAARLGKKS</sequence>
<dbReference type="Pfam" id="PF05016">
    <property type="entry name" value="ParE_toxin"/>
    <property type="match status" value="1"/>
</dbReference>
<gene>
    <name evidence="2" type="ordered locus">Caul_3886</name>
</gene>
<dbReference type="eggNOG" id="COG3668">
    <property type="taxonomic scope" value="Bacteria"/>
</dbReference>
<protein>
    <submittedName>
        <fullName evidence="2">Plasmid stabilization system</fullName>
    </submittedName>
</protein>
<organism evidence="2">
    <name type="scientific">Caulobacter sp. (strain K31)</name>
    <dbReference type="NCBI Taxonomy" id="366602"/>
    <lineage>
        <taxon>Bacteria</taxon>
        <taxon>Pseudomonadati</taxon>
        <taxon>Pseudomonadota</taxon>
        <taxon>Alphaproteobacteria</taxon>
        <taxon>Caulobacterales</taxon>
        <taxon>Caulobacteraceae</taxon>
        <taxon>Caulobacter</taxon>
    </lineage>
</organism>
<accession>B0SVC1</accession>
<name>B0SVC1_CAUSK</name>
<dbReference type="KEGG" id="cak:Caul_3886"/>
<dbReference type="OrthoDB" id="7190617at2"/>
<dbReference type="STRING" id="366602.Caul_3886"/>
<dbReference type="AlphaFoldDB" id="B0SVC1"/>
<keyword evidence="1" id="KW-1277">Toxin-antitoxin system</keyword>
<evidence type="ECO:0000256" key="1">
    <source>
        <dbReference type="ARBA" id="ARBA00022649"/>
    </source>
</evidence>
<proteinExistence type="predicted"/>
<reference evidence="2" key="1">
    <citation type="submission" date="2008-01" db="EMBL/GenBank/DDBJ databases">
        <title>Complete sequence of chromosome of Caulobacter sp. K31.</title>
        <authorList>
            <consortium name="US DOE Joint Genome Institute"/>
            <person name="Copeland A."/>
            <person name="Lucas S."/>
            <person name="Lapidus A."/>
            <person name="Barry K."/>
            <person name="Glavina del Rio T."/>
            <person name="Dalin E."/>
            <person name="Tice H."/>
            <person name="Pitluck S."/>
            <person name="Bruce D."/>
            <person name="Goodwin L."/>
            <person name="Thompson L.S."/>
            <person name="Brettin T."/>
            <person name="Detter J.C."/>
            <person name="Han C."/>
            <person name="Schmutz J."/>
            <person name="Larimer F."/>
            <person name="Land M."/>
            <person name="Hauser L."/>
            <person name="Kyrpides N."/>
            <person name="Kim E."/>
            <person name="Stephens C."/>
            <person name="Richardson P."/>
        </authorList>
    </citation>
    <scope>NUCLEOTIDE SEQUENCE [LARGE SCALE GENOMIC DNA]</scope>
    <source>
        <strain evidence="2">K31</strain>
    </source>
</reference>